<evidence type="ECO:0000259" key="19">
    <source>
        <dbReference type="PROSITE" id="PS50886"/>
    </source>
</evidence>
<dbReference type="HAMAP" id="MF_00283">
    <property type="entry name" value="Phe_tRNA_synth_beta1"/>
    <property type="match status" value="1"/>
</dbReference>
<dbReference type="GO" id="GO:0009328">
    <property type="term" value="C:phenylalanine-tRNA ligase complex"/>
    <property type="evidence" value="ECO:0007669"/>
    <property type="project" value="TreeGrafter"/>
</dbReference>
<dbReference type="PROSITE" id="PS50886">
    <property type="entry name" value="TRBD"/>
    <property type="match status" value="1"/>
</dbReference>
<evidence type="ECO:0000256" key="2">
    <source>
        <dbReference type="ARBA" id="ARBA00004496"/>
    </source>
</evidence>
<dbReference type="InterPro" id="IPR033714">
    <property type="entry name" value="tRNA_bind_bactPheRS"/>
</dbReference>
<dbReference type="Pfam" id="PF03483">
    <property type="entry name" value="B3_4"/>
    <property type="match status" value="1"/>
</dbReference>
<evidence type="ECO:0000256" key="4">
    <source>
        <dbReference type="ARBA" id="ARBA00011209"/>
    </source>
</evidence>
<evidence type="ECO:0000256" key="10">
    <source>
        <dbReference type="ARBA" id="ARBA00022723"/>
    </source>
</evidence>
<keyword evidence="16" id="KW-0030">Aminoacyl-tRNA synthetase</keyword>
<dbReference type="PANTHER" id="PTHR10947">
    <property type="entry name" value="PHENYLALANYL-TRNA SYNTHETASE BETA CHAIN AND LEUCINE-RICH REPEAT-CONTAINING PROTEIN 47"/>
    <property type="match status" value="1"/>
</dbReference>
<evidence type="ECO:0000256" key="7">
    <source>
        <dbReference type="ARBA" id="ARBA00022490"/>
    </source>
</evidence>
<proteinExistence type="inferred from homology"/>
<evidence type="ECO:0000256" key="14">
    <source>
        <dbReference type="ARBA" id="ARBA00022884"/>
    </source>
</evidence>
<feature type="domain" description="FDX-ACB" evidence="20">
    <location>
        <begin position="762"/>
        <end position="860"/>
    </location>
</feature>
<dbReference type="InterPro" id="IPR036690">
    <property type="entry name" value="Fdx_antiC-bd_sf"/>
</dbReference>
<comment type="caution">
    <text evidence="22">The sequence shown here is derived from an EMBL/GenBank/DDBJ whole genome shotgun (WGS) entry which is preliminary data.</text>
</comment>
<accession>A0A1J5QD13</accession>
<evidence type="ECO:0000259" key="20">
    <source>
        <dbReference type="PROSITE" id="PS51447"/>
    </source>
</evidence>
<dbReference type="FunFam" id="3.30.70.380:FF:000001">
    <property type="entry name" value="Phenylalanine--tRNA ligase beta subunit"/>
    <property type="match status" value="1"/>
</dbReference>
<comment type="catalytic activity">
    <reaction evidence="18">
        <text>tRNA(Phe) + L-phenylalanine + ATP = L-phenylalanyl-tRNA(Phe) + AMP + diphosphate + H(+)</text>
        <dbReference type="Rhea" id="RHEA:19413"/>
        <dbReference type="Rhea" id="RHEA-COMP:9668"/>
        <dbReference type="Rhea" id="RHEA-COMP:9699"/>
        <dbReference type="ChEBI" id="CHEBI:15378"/>
        <dbReference type="ChEBI" id="CHEBI:30616"/>
        <dbReference type="ChEBI" id="CHEBI:33019"/>
        <dbReference type="ChEBI" id="CHEBI:58095"/>
        <dbReference type="ChEBI" id="CHEBI:78442"/>
        <dbReference type="ChEBI" id="CHEBI:78531"/>
        <dbReference type="ChEBI" id="CHEBI:456215"/>
        <dbReference type="EC" id="6.1.1.20"/>
    </reaction>
</comment>
<dbReference type="GO" id="GO:0004826">
    <property type="term" value="F:phenylalanine-tRNA ligase activity"/>
    <property type="evidence" value="ECO:0007669"/>
    <property type="project" value="UniProtKB-EC"/>
</dbReference>
<dbReference type="Pfam" id="PF01588">
    <property type="entry name" value="tRNA_bind"/>
    <property type="match status" value="1"/>
</dbReference>
<dbReference type="CDD" id="cd02796">
    <property type="entry name" value="tRNA_bind_bactPheRS"/>
    <property type="match status" value="1"/>
</dbReference>
<organism evidence="22">
    <name type="scientific">mine drainage metagenome</name>
    <dbReference type="NCBI Taxonomy" id="410659"/>
    <lineage>
        <taxon>unclassified sequences</taxon>
        <taxon>metagenomes</taxon>
        <taxon>ecological metagenomes</taxon>
    </lineage>
</organism>
<keyword evidence="13" id="KW-0460">Magnesium</keyword>
<dbReference type="Gene3D" id="3.30.70.380">
    <property type="entry name" value="Ferrodoxin-fold anticodon-binding domain"/>
    <property type="match status" value="1"/>
</dbReference>
<keyword evidence="8" id="KW-0820">tRNA-binding</keyword>
<evidence type="ECO:0000256" key="13">
    <source>
        <dbReference type="ARBA" id="ARBA00022842"/>
    </source>
</evidence>
<dbReference type="NCBIfam" id="TIGR00472">
    <property type="entry name" value="pheT_bact"/>
    <property type="match status" value="1"/>
</dbReference>
<dbReference type="SMART" id="SM00874">
    <property type="entry name" value="B5"/>
    <property type="match status" value="1"/>
</dbReference>
<evidence type="ECO:0000256" key="8">
    <source>
        <dbReference type="ARBA" id="ARBA00022555"/>
    </source>
</evidence>
<keyword evidence="14" id="KW-0694">RNA-binding</keyword>
<dbReference type="InterPro" id="IPR045060">
    <property type="entry name" value="Phe-tRNA-ligase_IIc_bsu"/>
</dbReference>
<dbReference type="InterPro" id="IPR020825">
    <property type="entry name" value="Phe-tRNA_synthase-like_B3/B4"/>
</dbReference>
<dbReference type="SUPFAM" id="SSF50249">
    <property type="entry name" value="Nucleic acid-binding proteins"/>
    <property type="match status" value="1"/>
</dbReference>
<dbReference type="InterPro" id="IPR002547">
    <property type="entry name" value="tRNA-bd_dom"/>
</dbReference>
<dbReference type="SMART" id="SM00896">
    <property type="entry name" value="FDX-ACB"/>
    <property type="match status" value="1"/>
</dbReference>
<evidence type="ECO:0000256" key="15">
    <source>
        <dbReference type="ARBA" id="ARBA00022917"/>
    </source>
</evidence>
<dbReference type="InterPro" id="IPR004532">
    <property type="entry name" value="Phe-tRNA-ligase_IIc_bsu_bact"/>
</dbReference>
<evidence type="ECO:0000256" key="18">
    <source>
        <dbReference type="ARBA" id="ARBA00049255"/>
    </source>
</evidence>
<keyword evidence="9 22" id="KW-0436">Ligase</keyword>
<feature type="domain" description="TRNA-binding" evidence="19">
    <location>
        <begin position="41"/>
        <end position="164"/>
    </location>
</feature>
<dbReference type="InterPro" id="IPR009061">
    <property type="entry name" value="DNA-bd_dom_put_sf"/>
</dbReference>
<protein>
    <recommendedName>
        <fullName evidence="6">Phenylalanine--tRNA ligase beta subunit</fullName>
        <ecNumber evidence="5">6.1.1.20</ecNumber>
    </recommendedName>
    <alternativeName>
        <fullName evidence="17">Phenylalanyl-tRNA synthetase beta subunit</fullName>
    </alternativeName>
</protein>
<evidence type="ECO:0000256" key="17">
    <source>
        <dbReference type="ARBA" id="ARBA00033189"/>
    </source>
</evidence>
<evidence type="ECO:0000259" key="21">
    <source>
        <dbReference type="PROSITE" id="PS51483"/>
    </source>
</evidence>
<reference evidence="22" key="1">
    <citation type="submission" date="2016-10" db="EMBL/GenBank/DDBJ databases">
        <title>Sequence of Gallionella enrichment culture.</title>
        <authorList>
            <person name="Poehlein A."/>
            <person name="Muehling M."/>
            <person name="Daniel R."/>
        </authorList>
    </citation>
    <scope>NUCLEOTIDE SEQUENCE</scope>
</reference>
<dbReference type="PANTHER" id="PTHR10947:SF0">
    <property type="entry name" value="PHENYLALANINE--TRNA LIGASE BETA SUBUNIT"/>
    <property type="match status" value="1"/>
</dbReference>
<dbReference type="Pfam" id="PF03484">
    <property type="entry name" value="B5"/>
    <property type="match status" value="1"/>
</dbReference>
<dbReference type="InterPro" id="IPR045864">
    <property type="entry name" value="aa-tRNA-synth_II/BPL/LPL"/>
</dbReference>
<dbReference type="Pfam" id="PF03147">
    <property type="entry name" value="FDX-ACB"/>
    <property type="match status" value="1"/>
</dbReference>
<evidence type="ECO:0000256" key="12">
    <source>
        <dbReference type="ARBA" id="ARBA00022840"/>
    </source>
</evidence>
<dbReference type="SUPFAM" id="SSF56037">
    <property type="entry name" value="PheT/TilS domain"/>
    <property type="match status" value="1"/>
</dbReference>
<keyword evidence="11" id="KW-0547">Nucleotide-binding</keyword>
<evidence type="ECO:0000313" key="22">
    <source>
        <dbReference type="EMBL" id="OIQ81518.1"/>
    </source>
</evidence>
<dbReference type="GO" id="GO:0005524">
    <property type="term" value="F:ATP binding"/>
    <property type="evidence" value="ECO:0007669"/>
    <property type="project" value="UniProtKB-KW"/>
</dbReference>
<comment type="subunit">
    <text evidence="4">Tetramer of two alpha and two beta subunits.</text>
</comment>
<dbReference type="PROSITE" id="PS51447">
    <property type="entry name" value="FDX_ACB"/>
    <property type="match status" value="1"/>
</dbReference>
<dbReference type="EMBL" id="MLJW01000914">
    <property type="protein sequence ID" value="OIQ81518.1"/>
    <property type="molecule type" value="Genomic_DNA"/>
</dbReference>
<dbReference type="Gene3D" id="2.40.50.140">
    <property type="entry name" value="Nucleic acid-binding proteins"/>
    <property type="match status" value="1"/>
</dbReference>
<keyword evidence="10" id="KW-0479">Metal-binding</keyword>
<dbReference type="InterPro" id="IPR005121">
    <property type="entry name" value="Fdx_antiC-bd"/>
</dbReference>
<name>A0A1J5QD13_9ZZZZ</name>
<keyword evidence="12" id="KW-0067">ATP-binding</keyword>
<dbReference type="AlphaFoldDB" id="A0A1J5QD13"/>
<dbReference type="SMART" id="SM00873">
    <property type="entry name" value="B3_4"/>
    <property type="match status" value="1"/>
</dbReference>
<dbReference type="GO" id="GO:0000287">
    <property type="term" value="F:magnesium ion binding"/>
    <property type="evidence" value="ECO:0007669"/>
    <property type="project" value="InterPro"/>
</dbReference>
<dbReference type="Pfam" id="PF17759">
    <property type="entry name" value="tRNA_synthFbeta"/>
    <property type="match status" value="1"/>
</dbReference>
<dbReference type="Gene3D" id="3.30.56.10">
    <property type="match status" value="2"/>
</dbReference>
<evidence type="ECO:0000256" key="3">
    <source>
        <dbReference type="ARBA" id="ARBA00008653"/>
    </source>
</evidence>
<dbReference type="GO" id="GO:0000049">
    <property type="term" value="F:tRNA binding"/>
    <property type="evidence" value="ECO:0007669"/>
    <property type="project" value="UniProtKB-KW"/>
</dbReference>
<evidence type="ECO:0000256" key="6">
    <source>
        <dbReference type="ARBA" id="ARBA00017032"/>
    </source>
</evidence>
<dbReference type="GO" id="GO:0006432">
    <property type="term" value="P:phenylalanyl-tRNA aminoacylation"/>
    <property type="evidence" value="ECO:0007669"/>
    <property type="project" value="InterPro"/>
</dbReference>
<keyword evidence="7" id="KW-0963">Cytoplasm</keyword>
<gene>
    <name evidence="22" type="primary">pheT_10</name>
    <name evidence="22" type="ORF">GALL_367100</name>
</gene>
<dbReference type="InterPro" id="IPR012340">
    <property type="entry name" value="NA-bd_OB-fold"/>
</dbReference>
<evidence type="ECO:0000256" key="5">
    <source>
        <dbReference type="ARBA" id="ARBA00012814"/>
    </source>
</evidence>
<dbReference type="SUPFAM" id="SSF54991">
    <property type="entry name" value="Anticodon-binding domain of PheRS"/>
    <property type="match status" value="1"/>
</dbReference>
<dbReference type="Gene3D" id="3.30.930.10">
    <property type="entry name" value="Bira Bifunctional Protein, Domain 2"/>
    <property type="match status" value="1"/>
</dbReference>
<evidence type="ECO:0000256" key="1">
    <source>
        <dbReference type="ARBA" id="ARBA00001946"/>
    </source>
</evidence>
<keyword evidence="15" id="KW-0648">Protein biosynthesis</keyword>
<comment type="cofactor">
    <cofactor evidence="1">
        <name>Mg(2+)</name>
        <dbReference type="ChEBI" id="CHEBI:18420"/>
    </cofactor>
</comment>
<dbReference type="SUPFAM" id="SSF46955">
    <property type="entry name" value="Putative DNA-binding domain"/>
    <property type="match status" value="1"/>
</dbReference>
<dbReference type="PROSITE" id="PS51483">
    <property type="entry name" value="B5"/>
    <property type="match status" value="1"/>
</dbReference>
<dbReference type="CDD" id="cd00769">
    <property type="entry name" value="PheRS_beta_core"/>
    <property type="match status" value="1"/>
</dbReference>
<dbReference type="SUPFAM" id="SSF55681">
    <property type="entry name" value="Class II aaRS and biotin synthetases"/>
    <property type="match status" value="1"/>
</dbReference>
<evidence type="ECO:0000256" key="9">
    <source>
        <dbReference type="ARBA" id="ARBA00022598"/>
    </source>
</evidence>
<sequence length="861" mass="90021">MPRIPLTWLADHVALPDGLTAERLAADLVRVGLEEEAIHPAAVTGPLVIGEVVERTPEPQKNGKTINWCRVDVGARNEAGEDGALHARGIVCGARNFDVGDRVVVALPGAVLPGPFPIAARKTYGHVSDGMICSARELGLGEDHDGIIVISRLGLDAEPGTDARALLGLGEDVLEINVTPDRGYCFSMRGVAREYSHATGATFTDRGLAASVQPVGDDGGEGVAVDIEDATPIDGVVGADRFVAQVVRGVAASAPSPRWMQQRLTQAGMRPISLAVDVTNYVMLDLGQPLHAYDLAQVAAPVVVRRAGPGERLTTLDGVTRSLVAEDLLITDSPDGLRASRILGLAGVMGGAASEVTAATTDLLIEAAHFDPITIARTARRHKLPSEASRRFERGVDPQLPRVAVARVVELLVEHGGGVADAALTDVDRTGEPATVTLPVELPATLVGVPYTEDEVRATLVEIGCVVEDGGDPGAVRVRVPSWRPDLVAPVDLVEEVARLRGYDAIPSIVPAAPVGRGLTRGQRARRAVATALAEAGLVETLSYPFVGSDQLDVLGVPAGDARRRAVRLANPLSEEQPEMRTNLLVTLLETAVRNVGRGISDVSLFELGLVTLPDGDVLAAPALPGGARPADDVLERLTSSVPAQPRHVAGVLAGAREPSGWWGSGRRSDHTDAIEAACRVADVVGASVDLRPEAGHMPWHPGRTARLELTGDGTPVGYAGELHPAVVSALGLPARTAAFEVDLDVLLAAAPTEPLQAREVSTFPVAKEDIALVVDADIPAGDVLAAVRAGAVASPAGAILEDVRLFDVYEGAQVGEGRRSLAFSLRLRAPDRTLTAEEAAGVRESVVAEAGRRFGAVLRT</sequence>
<dbReference type="InterPro" id="IPR005147">
    <property type="entry name" value="tRNA_synthase_B5-dom"/>
</dbReference>
<comment type="similarity">
    <text evidence="3">Belongs to the phenylalanyl-tRNA synthetase beta subunit family. Type 1 subfamily.</text>
</comment>
<dbReference type="Gene3D" id="3.50.40.10">
    <property type="entry name" value="Phenylalanyl-trna Synthetase, Chain B, domain 3"/>
    <property type="match status" value="1"/>
</dbReference>
<comment type="subcellular location">
    <subcellularLocation>
        <location evidence="2">Cytoplasm</location>
    </subcellularLocation>
</comment>
<dbReference type="FunFam" id="3.30.930.10:FF:000130">
    <property type="entry name" value="Phenylalanine--tRNA ligase beta subunit"/>
    <property type="match status" value="1"/>
</dbReference>
<dbReference type="InterPro" id="IPR041616">
    <property type="entry name" value="PheRS_beta_core"/>
</dbReference>
<evidence type="ECO:0000256" key="16">
    <source>
        <dbReference type="ARBA" id="ARBA00023146"/>
    </source>
</evidence>
<dbReference type="EC" id="6.1.1.20" evidence="5"/>
<feature type="domain" description="B5" evidence="21">
    <location>
        <begin position="431"/>
        <end position="508"/>
    </location>
</feature>
<evidence type="ECO:0000256" key="11">
    <source>
        <dbReference type="ARBA" id="ARBA00022741"/>
    </source>
</evidence>
<dbReference type="InterPro" id="IPR005146">
    <property type="entry name" value="B3/B4_tRNA-bd"/>
</dbReference>